<dbReference type="GO" id="GO:0009395">
    <property type="term" value="P:phospholipid catabolic process"/>
    <property type="evidence" value="ECO:0007669"/>
    <property type="project" value="TreeGrafter"/>
</dbReference>
<evidence type="ECO:0000256" key="6">
    <source>
        <dbReference type="ARBA" id="ARBA00023098"/>
    </source>
</evidence>
<accession>A0AA41VGA2</accession>
<dbReference type="SMART" id="SM00155">
    <property type="entry name" value="PLDc"/>
    <property type="match status" value="1"/>
</dbReference>
<dbReference type="AlphaFoldDB" id="A0AA41VGA2"/>
<gene>
    <name evidence="8" type="ORF">MKW94_003348</name>
</gene>
<dbReference type="GO" id="GO:0004630">
    <property type="term" value="F:phospholipase D activity"/>
    <property type="evidence" value="ECO:0007669"/>
    <property type="project" value="UniProtKB-EC"/>
</dbReference>
<feature type="domain" description="PLD phosphodiesterase" evidence="7">
    <location>
        <begin position="40"/>
        <end position="75"/>
    </location>
</feature>
<keyword evidence="5" id="KW-0442">Lipid degradation</keyword>
<dbReference type="GO" id="GO:0005886">
    <property type="term" value="C:plasma membrane"/>
    <property type="evidence" value="ECO:0007669"/>
    <property type="project" value="TreeGrafter"/>
</dbReference>
<dbReference type="PANTHER" id="PTHR18896">
    <property type="entry name" value="PHOSPHOLIPASE D"/>
    <property type="match status" value="1"/>
</dbReference>
<evidence type="ECO:0000256" key="4">
    <source>
        <dbReference type="ARBA" id="ARBA00022801"/>
    </source>
</evidence>
<dbReference type="Pfam" id="PF00614">
    <property type="entry name" value="PLDc"/>
    <property type="match status" value="1"/>
</dbReference>
<dbReference type="Gene3D" id="3.30.870.10">
    <property type="entry name" value="Endonuclease Chain A"/>
    <property type="match status" value="1"/>
</dbReference>
<evidence type="ECO:0000313" key="8">
    <source>
        <dbReference type="EMBL" id="MCL7040613.1"/>
    </source>
</evidence>
<dbReference type="SUPFAM" id="SSF56024">
    <property type="entry name" value="Phospholipase D/nuclease"/>
    <property type="match status" value="1"/>
</dbReference>
<keyword evidence="3" id="KW-0677">Repeat</keyword>
<reference evidence="8" key="1">
    <citation type="submission" date="2022-03" db="EMBL/GenBank/DDBJ databases">
        <title>A functionally conserved STORR gene fusion in Papaver species that diverged 16.8 million years ago.</title>
        <authorList>
            <person name="Catania T."/>
        </authorList>
    </citation>
    <scope>NUCLEOTIDE SEQUENCE</scope>
    <source>
        <strain evidence="8">S-191538</strain>
    </source>
</reference>
<dbReference type="InterPro" id="IPR001736">
    <property type="entry name" value="PLipase_D/transphosphatidylase"/>
</dbReference>
<evidence type="ECO:0000313" key="9">
    <source>
        <dbReference type="Proteomes" id="UP001177140"/>
    </source>
</evidence>
<name>A0AA41VGA2_PAPNU</name>
<evidence type="ECO:0000256" key="1">
    <source>
        <dbReference type="ARBA" id="ARBA00000798"/>
    </source>
</evidence>
<dbReference type="EMBL" id="JAJJMA010214590">
    <property type="protein sequence ID" value="MCL7040613.1"/>
    <property type="molecule type" value="Genomic_DNA"/>
</dbReference>
<keyword evidence="9" id="KW-1185">Reference proteome</keyword>
<comment type="catalytic activity">
    <reaction evidence="1">
        <text>a 1,2-diacyl-sn-glycero-3-phosphocholine + H2O = a 1,2-diacyl-sn-glycero-3-phosphate + choline + H(+)</text>
        <dbReference type="Rhea" id="RHEA:14445"/>
        <dbReference type="ChEBI" id="CHEBI:15354"/>
        <dbReference type="ChEBI" id="CHEBI:15377"/>
        <dbReference type="ChEBI" id="CHEBI:15378"/>
        <dbReference type="ChEBI" id="CHEBI:57643"/>
        <dbReference type="ChEBI" id="CHEBI:58608"/>
        <dbReference type="EC" id="3.1.4.4"/>
    </reaction>
</comment>
<evidence type="ECO:0000256" key="3">
    <source>
        <dbReference type="ARBA" id="ARBA00022737"/>
    </source>
</evidence>
<keyword evidence="4" id="KW-0378">Hydrolase</keyword>
<protein>
    <recommendedName>
        <fullName evidence="2">phospholipase D</fullName>
        <ecNumber evidence="2">3.1.4.4</ecNumber>
    </recommendedName>
</protein>
<dbReference type="PROSITE" id="PS50035">
    <property type="entry name" value="PLD"/>
    <property type="match status" value="1"/>
</dbReference>
<organism evidence="8 9">
    <name type="scientific">Papaver nudicaule</name>
    <name type="common">Iceland poppy</name>
    <dbReference type="NCBI Taxonomy" id="74823"/>
    <lineage>
        <taxon>Eukaryota</taxon>
        <taxon>Viridiplantae</taxon>
        <taxon>Streptophyta</taxon>
        <taxon>Embryophyta</taxon>
        <taxon>Tracheophyta</taxon>
        <taxon>Spermatophyta</taxon>
        <taxon>Magnoliopsida</taxon>
        <taxon>Ranunculales</taxon>
        <taxon>Papaveraceae</taxon>
        <taxon>Papaveroideae</taxon>
        <taxon>Papaver</taxon>
    </lineage>
</organism>
<keyword evidence="6" id="KW-0443">Lipid metabolism</keyword>
<dbReference type="EC" id="3.1.4.4" evidence="2"/>
<comment type="caution">
    <text evidence="8">The sequence shown here is derived from an EMBL/GenBank/DDBJ whole genome shotgun (WGS) entry which is preliminary data.</text>
</comment>
<proteinExistence type="predicted"/>
<sequence>MGTHDEETRRFFSNSSVQVLLCPRSAGKRDSWAKQRETETIYTHHQKTVIVDDDAGNGRRKIIAFLGGLDLCDGRYDTPNHPLFKTLQTLHKDDYHNPNFTGPTDGCPRQPWHDMHCRIDGPAAHDVLTNFEQRWLKAFEHLRIKKLIKSSDDVLLKIDRLPDIVGMHEASCVSEDDPETWHVQVSSLLTN</sequence>
<evidence type="ECO:0000259" key="7">
    <source>
        <dbReference type="PROSITE" id="PS50035"/>
    </source>
</evidence>
<dbReference type="Proteomes" id="UP001177140">
    <property type="component" value="Unassembled WGS sequence"/>
</dbReference>
<evidence type="ECO:0000256" key="2">
    <source>
        <dbReference type="ARBA" id="ARBA00012027"/>
    </source>
</evidence>
<dbReference type="InterPro" id="IPR015679">
    <property type="entry name" value="PLipase_D_fam"/>
</dbReference>
<dbReference type="PANTHER" id="PTHR18896:SF65">
    <property type="entry name" value="PHOSPHOLIPASE D BETA 1"/>
    <property type="match status" value="1"/>
</dbReference>
<evidence type="ECO:0000256" key="5">
    <source>
        <dbReference type="ARBA" id="ARBA00022963"/>
    </source>
</evidence>